<dbReference type="AlphaFoldDB" id="F2UBX2"/>
<dbReference type="GeneID" id="16074128"/>
<sequence>MSVGWRGKRLLALMVAFQYFHWFDPSQPYMAAYIKERYGTDSQHLQDEVFAYGVPFFFASAAAMALLYLVAGARLALLVCAAASIGSPMLVLFSASLKGVLLSQLTWTTGFCAIFLVTAVLFTHLPRRAYLIAAGYSSVAMMAASFTSDLIGFGLAMHSKHPTYLFTFYVAIASSTLACLIILFGALSGIIPNSTSSHAFSSANPSPVKALSIQHDDMVSIASASPLLVPSPATDTTDTTRTSPATTSHASSHDGASCTCNAAATAAAADGADNHQPHALHSNAFLHSDTAYINCTLQAHHALQRDHGGGQHSRSCVLSAAAATLTTTAAASSSSSCTTTAAAATSTTPPTASYSSSSGVSTVSSARTTRIFLRALKHPRLLLWLCSYAVLRAVHTVVITLWALLVLDYDRHNIKFNGLVGATTYGVASAVVLSLQYVDSVHAAVQRLRSHASFPFAACMLLAAGLTLVALSYCRSIITIGACLAVYHIITESFLVIAASFMGKYLQHVFVVSTAPEAARARAPTCTQHTTVPAATATATASAAASRVADYDSISSKPARTPTTASMAAGTRVRVAAGTPAVLADTAPTAPTTTAAAAAAAAAKRTMLVDAVECHNDTEPCTCPKQQSPTRRNYRVLDGVCASPEQLQPPLPPSSSRPPLLPPPYFPVAVEAGRGGGGACMHTRYPRGHVHGDDHPTHHPNGSGDDGGDDDEDDLAANDSAPDEELAQSIIHRSDHASRVHHSLYLLLMTTRFSLSLVVQTALQLVIWPRWGTVHNVFALDLDLPHQIFAYGGVLLAAGGVLAIVSAFALCTHARKRRQQWQRQRHSHHISCDERTALLR</sequence>
<feature type="transmembrane region" description="Helical" evidence="3">
    <location>
        <begin position="381"/>
        <end position="407"/>
    </location>
</feature>
<evidence type="ECO:0000256" key="3">
    <source>
        <dbReference type="SAM" id="Phobius"/>
    </source>
</evidence>
<feature type="region of interest" description="Disordered" evidence="2">
    <location>
        <begin position="230"/>
        <end position="256"/>
    </location>
</feature>
<feature type="transmembrane region" description="Helical" evidence="3">
    <location>
        <begin position="788"/>
        <end position="811"/>
    </location>
</feature>
<feature type="compositionally biased region" description="Pro residues" evidence="2">
    <location>
        <begin position="647"/>
        <end position="663"/>
    </location>
</feature>
<name>F2UBX2_SALR5</name>
<keyword evidence="5" id="KW-1185">Reference proteome</keyword>
<feature type="compositionally biased region" description="Acidic residues" evidence="2">
    <location>
        <begin position="706"/>
        <end position="726"/>
    </location>
</feature>
<feature type="transmembrane region" description="Helical" evidence="3">
    <location>
        <begin position="477"/>
        <end position="498"/>
    </location>
</feature>
<dbReference type="KEGG" id="sre:PTSG_05683"/>
<accession>F2UBX2</accession>
<evidence type="ECO:0000313" key="4">
    <source>
        <dbReference type="EMBL" id="EGD73988.1"/>
    </source>
</evidence>
<keyword evidence="3" id="KW-0472">Membrane</keyword>
<dbReference type="RefSeq" id="XP_004993551.1">
    <property type="nucleotide sequence ID" value="XM_004993494.1"/>
</dbReference>
<keyword evidence="3" id="KW-0812">Transmembrane</keyword>
<keyword evidence="3" id="KW-1133">Transmembrane helix</keyword>
<dbReference type="InParanoid" id="F2UBX2"/>
<feature type="transmembrane region" description="Helical" evidence="3">
    <location>
        <begin position="101"/>
        <end position="122"/>
    </location>
</feature>
<feature type="transmembrane region" description="Helical" evidence="3">
    <location>
        <begin position="166"/>
        <end position="191"/>
    </location>
</feature>
<gene>
    <name evidence="4" type="ORF">PTSG_05683</name>
</gene>
<feature type="transmembrane region" description="Helical" evidence="3">
    <location>
        <begin position="49"/>
        <end position="70"/>
    </location>
</feature>
<dbReference type="GO" id="GO:0090482">
    <property type="term" value="F:vitamin transmembrane transporter activity"/>
    <property type="evidence" value="ECO:0007669"/>
    <property type="project" value="InterPro"/>
</dbReference>
<dbReference type="InterPro" id="IPR002666">
    <property type="entry name" value="Folate_carrier"/>
</dbReference>
<feature type="transmembrane region" description="Helical" evidence="3">
    <location>
        <begin position="744"/>
        <end position="768"/>
    </location>
</feature>
<evidence type="ECO:0000256" key="2">
    <source>
        <dbReference type="SAM" id="MobiDB-lite"/>
    </source>
</evidence>
<dbReference type="PANTHER" id="PTHR10686:SF18">
    <property type="entry name" value="IP11787P-RELATED"/>
    <property type="match status" value="1"/>
</dbReference>
<evidence type="ECO:0000256" key="1">
    <source>
        <dbReference type="ARBA" id="ARBA00005773"/>
    </source>
</evidence>
<feature type="transmembrane region" description="Helical" evidence="3">
    <location>
        <begin position="129"/>
        <end position="146"/>
    </location>
</feature>
<dbReference type="GO" id="GO:0005886">
    <property type="term" value="C:plasma membrane"/>
    <property type="evidence" value="ECO:0007669"/>
    <property type="project" value="TreeGrafter"/>
</dbReference>
<feature type="region of interest" description="Disordered" evidence="2">
    <location>
        <begin position="679"/>
        <end position="732"/>
    </location>
</feature>
<comment type="similarity">
    <text evidence="1">Belongs to the reduced folate carrier (RFC) transporter (TC 2.A.48) family.</text>
</comment>
<protein>
    <submittedName>
        <fullName evidence="4">Uncharacterized protein</fullName>
    </submittedName>
</protein>
<dbReference type="Proteomes" id="UP000007799">
    <property type="component" value="Unassembled WGS sequence"/>
</dbReference>
<organism evidence="5">
    <name type="scientific">Salpingoeca rosetta (strain ATCC 50818 / BSB-021)</name>
    <dbReference type="NCBI Taxonomy" id="946362"/>
    <lineage>
        <taxon>Eukaryota</taxon>
        <taxon>Choanoflagellata</taxon>
        <taxon>Craspedida</taxon>
        <taxon>Salpingoecidae</taxon>
        <taxon>Salpingoeca</taxon>
    </lineage>
</organism>
<dbReference type="PANTHER" id="PTHR10686">
    <property type="entry name" value="FOLATE TRANSPORTER"/>
    <property type="match status" value="1"/>
</dbReference>
<evidence type="ECO:0000313" key="5">
    <source>
        <dbReference type="Proteomes" id="UP000007799"/>
    </source>
</evidence>
<feature type="transmembrane region" description="Helical" evidence="3">
    <location>
        <begin position="450"/>
        <end position="471"/>
    </location>
</feature>
<feature type="transmembrane region" description="Helical" evidence="3">
    <location>
        <begin position="419"/>
        <end position="438"/>
    </location>
</feature>
<dbReference type="OrthoDB" id="18814at2759"/>
<feature type="region of interest" description="Disordered" evidence="2">
    <location>
        <begin position="644"/>
        <end position="663"/>
    </location>
</feature>
<feature type="transmembrane region" description="Helical" evidence="3">
    <location>
        <begin position="75"/>
        <end position="95"/>
    </location>
</feature>
<dbReference type="EMBL" id="GL832967">
    <property type="protein sequence ID" value="EGD73988.1"/>
    <property type="molecule type" value="Genomic_DNA"/>
</dbReference>
<proteinExistence type="inferred from homology"/>
<reference evidence="4" key="1">
    <citation type="submission" date="2009-08" db="EMBL/GenBank/DDBJ databases">
        <title>Annotation of Salpingoeca rosetta.</title>
        <authorList>
            <consortium name="The Broad Institute Genome Sequencing Platform"/>
            <person name="Russ C."/>
            <person name="Cuomo C."/>
            <person name="Burger G."/>
            <person name="Gray M.W."/>
            <person name="Holland P.W.H."/>
            <person name="King N."/>
            <person name="Lang F.B.F."/>
            <person name="Roger A.J."/>
            <person name="Ruiz-Trillo I."/>
            <person name="Young S.K."/>
            <person name="Zeng Q."/>
            <person name="Gargeya S."/>
            <person name="Alvarado L."/>
            <person name="Berlin A."/>
            <person name="Chapman S.B."/>
            <person name="Chen Z."/>
            <person name="Freedman E."/>
            <person name="Gellesch M."/>
            <person name="Goldberg J."/>
            <person name="Griggs A."/>
            <person name="Gujja S."/>
            <person name="Heilman E."/>
            <person name="Heiman D."/>
            <person name="Howarth C."/>
            <person name="Mehta T."/>
            <person name="Neiman D."/>
            <person name="Pearson M."/>
            <person name="Roberts A."/>
            <person name="Saif S."/>
            <person name="Shea T."/>
            <person name="Shenoy N."/>
            <person name="Sisk P."/>
            <person name="Stolte C."/>
            <person name="Sykes S."/>
            <person name="White J."/>
            <person name="Yandava C."/>
            <person name="Haas B."/>
            <person name="Nusbaum C."/>
            <person name="Birren B."/>
        </authorList>
    </citation>
    <scope>NUCLEOTIDE SEQUENCE [LARGE SCALE GENOMIC DNA]</scope>
    <source>
        <strain evidence="4">ATCC 50818</strain>
    </source>
</reference>